<organism evidence="2 3">
    <name type="scientific">Physocladia obscura</name>
    <dbReference type="NCBI Taxonomy" id="109957"/>
    <lineage>
        <taxon>Eukaryota</taxon>
        <taxon>Fungi</taxon>
        <taxon>Fungi incertae sedis</taxon>
        <taxon>Chytridiomycota</taxon>
        <taxon>Chytridiomycota incertae sedis</taxon>
        <taxon>Chytridiomycetes</taxon>
        <taxon>Chytridiales</taxon>
        <taxon>Chytriomycetaceae</taxon>
        <taxon>Physocladia</taxon>
    </lineage>
</organism>
<evidence type="ECO:0000256" key="1">
    <source>
        <dbReference type="ARBA" id="ARBA00022801"/>
    </source>
</evidence>
<accession>A0AAD5X9H2</accession>
<dbReference type="Gene3D" id="3.40.720.10">
    <property type="entry name" value="Alkaline Phosphatase, subunit A"/>
    <property type="match status" value="2"/>
</dbReference>
<dbReference type="GO" id="GO:0009395">
    <property type="term" value="P:phospholipid catabolic process"/>
    <property type="evidence" value="ECO:0007669"/>
    <property type="project" value="TreeGrafter"/>
</dbReference>
<sequence>MFEQRKKAMIKAIDDLLKWAGIEKTDEEANEETGSSKIEHFVVICMENRSFDSLLGWWAKDKAGIDGIPAGFSNTDSATGKLYPARPNATFIQTFDAGHELDDTTCQLYGFDEATALGHVSSVAASGNGDRYTDKSTKLNGFVDHAIFTIKNNRNGNDNTITDVETAAETVMSSFDPANIPVTIALAEEFALFDAWHAGIPGPTFPNRVFLASATSNGMHINNNEEFALGLPQKSVFQMFHEKGLSFKNYYGQAPTGLIFDDFRKIIAKDALELNPFKHTGDMTEFKEDCAKGTLPTFSWIDPIFVSAPGFIANDNHPPHDVARGEALIKEIYEAIRASPQWSKTALLLTYDEHGGFADHVRPPVNVPIPDAASAANPHFHFDRLGLRVPAILISPYVKRGLVIHDPIRKAPAEFDEFHPSKYDHSSLCHTMNDMFDLGANLNDRAKWSGSFANCFSGKFRADCPITLPDAPPITEVDEKYDEHSEWTPVFDFLKHLF</sequence>
<evidence type="ECO:0000313" key="3">
    <source>
        <dbReference type="Proteomes" id="UP001211907"/>
    </source>
</evidence>
<protein>
    <recommendedName>
        <fullName evidence="4">Phosphoesterase</fullName>
    </recommendedName>
</protein>
<evidence type="ECO:0000313" key="2">
    <source>
        <dbReference type="EMBL" id="KAJ3109245.1"/>
    </source>
</evidence>
<name>A0AAD5X9H2_9FUNG</name>
<dbReference type="GO" id="GO:0042578">
    <property type="term" value="F:phosphoric ester hydrolase activity"/>
    <property type="evidence" value="ECO:0007669"/>
    <property type="project" value="UniProtKB-ARBA"/>
</dbReference>
<dbReference type="Proteomes" id="UP001211907">
    <property type="component" value="Unassembled WGS sequence"/>
</dbReference>
<dbReference type="EMBL" id="JADGJH010001819">
    <property type="protein sequence ID" value="KAJ3109245.1"/>
    <property type="molecule type" value="Genomic_DNA"/>
</dbReference>
<reference evidence="2" key="1">
    <citation type="submission" date="2020-05" db="EMBL/GenBank/DDBJ databases">
        <title>Phylogenomic resolution of chytrid fungi.</title>
        <authorList>
            <person name="Stajich J.E."/>
            <person name="Amses K."/>
            <person name="Simmons R."/>
            <person name="Seto K."/>
            <person name="Myers J."/>
            <person name="Bonds A."/>
            <person name="Quandt C.A."/>
            <person name="Barry K."/>
            <person name="Liu P."/>
            <person name="Grigoriev I."/>
            <person name="Longcore J.E."/>
            <person name="James T.Y."/>
        </authorList>
    </citation>
    <scope>NUCLEOTIDE SEQUENCE</scope>
    <source>
        <strain evidence="2">JEL0513</strain>
    </source>
</reference>
<dbReference type="InterPro" id="IPR017850">
    <property type="entry name" value="Alkaline_phosphatase_core_sf"/>
</dbReference>
<comment type="caution">
    <text evidence="2">The sequence shown here is derived from an EMBL/GenBank/DDBJ whole genome shotgun (WGS) entry which is preliminary data.</text>
</comment>
<dbReference type="PANTHER" id="PTHR31956:SF1">
    <property type="entry name" value="NON-SPECIFIC PHOSPHOLIPASE C1"/>
    <property type="match status" value="1"/>
</dbReference>
<evidence type="ECO:0008006" key="4">
    <source>
        <dbReference type="Google" id="ProtNLM"/>
    </source>
</evidence>
<keyword evidence="1" id="KW-0378">Hydrolase</keyword>
<dbReference type="AlphaFoldDB" id="A0AAD5X9H2"/>
<proteinExistence type="predicted"/>
<dbReference type="InterPro" id="IPR007312">
    <property type="entry name" value="Phosphoesterase"/>
</dbReference>
<gene>
    <name evidence="2" type="ORF">HK100_003314</name>
</gene>
<keyword evidence="3" id="KW-1185">Reference proteome</keyword>
<dbReference type="PANTHER" id="PTHR31956">
    <property type="entry name" value="NON-SPECIFIC PHOSPHOLIPASE C4-RELATED"/>
    <property type="match status" value="1"/>
</dbReference>
<dbReference type="Pfam" id="PF04185">
    <property type="entry name" value="Phosphoesterase"/>
    <property type="match status" value="1"/>
</dbReference>